<reference evidence="1" key="1">
    <citation type="journal article" date="2015" name="Nature">
        <title>Complex archaea that bridge the gap between prokaryotes and eukaryotes.</title>
        <authorList>
            <person name="Spang A."/>
            <person name="Saw J.H."/>
            <person name="Jorgensen S.L."/>
            <person name="Zaremba-Niedzwiedzka K."/>
            <person name="Martijn J."/>
            <person name="Lind A.E."/>
            <person name="van Eijk R."/>
            <person name="Schleper C."/>
            <person name="Guy L."/>
            <person name="Ettema T.J."/>
        </authorList>
    </citation>
    <scope>NUCLEOTIDE SEQUENCE</scope>
</reference>
<accession>A0A0F8YZM8</accession>
<evidence type="ECO:0000313" key="1">
    <source>
        <dbReference type="EMBL" id="KKK86887.1"/>
    </source>
</evidence>
<name>A0A0F8YZM8_9ZZZZ</name>
<organism evidence="1">
    <name type="scientific">marine sediment metagenome</name>
    <dbReference type="NCBI Taxonomy" id="412755"/>
    <lineage>
        <taxon>unclassified sequences</taxon>
        <taxon>metagenomes</taxon>
        <taxon>ecological metagenomes</taxon>
    </lineage>
</organism>
<dbReference type="EMBL" id="LAZR01050651">
    <property type="protein sequence ID" value="KKK86887.1"/>
    <property type="molecule type" value="Genomic_DNA"/>
</dbReference>
<feature type="non-terminal residue" evidence="1">
    <location>
        <position position="64"/>
    </location>
</feature>
<protein>
    <submittedName>
        <fullName evidence="1">Uncharacterized protein</fullName>
    </submittedName>
</protein>
<gene>
    <name evidence="1" type="ORF">LCGC14_2758710</name>
</gene>
<comment type="caution">
    <text evidence="1">The sequence shown here is derived from an EMBL/GenBank/DDBJ whole genome shotgun (WGS) entry which is preliminary data.</text>
</comment>
<proteinExistence type="predicted"/>
<sequence length="64" mass="7813">MIRFINLTGQIFIDDEPNFAWYDTIIDVFMSFNHSQEWSTWEEFEEDLMIYLKEHRSSLHIPGK</sequence>
<dbReference type="AlphaFoldDB" id="A0A0F8YZM8"/>